<proteinExistence type="predicted"/>
<evidence type="ECO:0000313" key="2">
    <source>
        <dbReference type="EMBL" id="PWJ42499.1"/>
    </source>
</evidence>
<sequence length="216" mass="25502">MLNEYDRIAFIYDKLVSLVFGKSIHKAQVAFLDKLEDGDKVLIVGGGTGWILEEIFKRIKPSKLIYVEASSEMIKLSEQRNVSKLNHEYIEFIHSDSLLFASNVQFDVIITNFFLDLFTNEELQGWKSQILNLLKPRGFWFVSDFQLVYSSLDSYWQRVFSLFMHRFFKLFTSLRRNQFPNWESLFDDVNLQIIASQSFFRGMIFSKVYSYKDSIT</sequence>
<reference evidence="2 3" key="1">
    <citation type="submission" date="2018-03" db="EMBL/GenBank/DDBJ databases">
        <title>Genomic Encyclopedia of Archaeal and Bacterial Type Strains, Phase II (KMG-II): from individual species to whole genera.</title>
        <authorList>
            <person name="Goeker M."/>
        </authorList>
    </citation>
    <scope>NUCLEOTIDE SEQUENCE [LARGE SCALE GENOMIC DNA]</scope>
    <source>
        <strain evidence="2 3">DSM 28229</strain>
    </source>
</reference>
<protein>
    <submittedName>
        <fullName evidence="2">Ubiquinone/menaquinone biosynthesis C-methylase UbiE</fullName>
    </submittedName>
</protein>
<dbReference type="OrthoDB" id="836632at2"/>
<dbReference type="InterPro" id="IPR030373">
    <property type="entry name" value="PABS_CS"/>
</dbReference>
<dbReference type="EMBL" id="QGDO01000002">
    <property type="protein sequence ID" value="PWJ42499.1"/>
    <property type="molecule type" value="Genomic_DNA"/>
</dbReference>
<dbReference type="AlphaFoldDB" id="A0A315ZBG5"/>
<name>A0A315ZBG5_SEDFL</name>
<dbReference type="PROSITE" id="PS01330">
    <property type="entry name" value="PABS_1"/>
    <property type="match status" value="1"/>
</dbReference>
<dbReference type="InterPro" id="IPR029063">
    <property type="entry name" value="SAM-dependent_MTases_sf"/>
</dbReference>
<dbReference type="Proteomes" id="UP000245535">
    <property type="component" value="Unassembled WGS sequence"/>
</dbReference>
<dbReference type="Pfam" id="PF08242">
    <property type="entry name" value="Methyltransf_12"/>
    <property type="match status" value="1"/>
</dbReference>
<gene>
    <name evidence="2" type="ORF">BC781_10240</name>
</gene>
<dbReference type="CDD" id="cd02440">
    <property type="entry name" value="AdoMet_MTases"/>
    <property type="match status" value="1"/>
</dbReference>
<accession>A0A315ZBG5</accession>
<dbReference type="InterPro" id="IPR013217">
    <property type="entry name" value="Methyltransf_12"/>
</dbReference>
<feature type="domain" description="Methyltransferase type 12" evidence="1">
    <location>
        <begin position="42"/>
        <end position="139"/>
    </location>
</feature>
<keyword evidence="2" id="KW-0830">Ubiquinone</keyword>
<evidence type="ECO:0000259" key="1">
    <source>
        <dbReference type="Pfam" id="PF08242"/>
    </source>
</evidence>
<keyword evidence="3" id="KW-1185">Reference proteome</keyword>
<dbReference type="Gene3D" id="3.40.50.150">
    <property type="entry name" value="Vaccinia Virus protein VP39"/>
    <property type="match status" value="1"/>
</dbReference>
<dbReference type="GO" id="GO:0008168">
    <property type="term" value="F:methyltransferase activity"/>
    <property type="evidence" value="ECO:0007669"/>
    <property type="project" value="UniProtKB-KW"/>
</dbReference>
<keyword evidence="2" id="KW-0808">Transferase</keyword>
<dbReference type="GO" id="GO:0032259">
    <property type="term" value="P:methylation"/>
    <property type="evidence" value="ECO:0007669"/>
    <property type="project" value="UniProtKB-KW"/>
</dbReference>
<evidence type="ECO:0000313" key="3">
    <source>
        <dbReference type="Proteomes" id="UP000245535"/>
    </source>
</evidence>
<organism evidence="2 3">
    <name type="scientific">Sediminitomix flava</name>
    <dbReference type="NCBI Taxonomy" id="379075"/>
    <lineage>
        <taxon>Bacteria</taxon>
        <taxon>Pseudomonadati</taxon>
        <taxon>Bacteroidota</taxon>
        <taxon>Cytophagia</taxon>
        <taxon>Cytophagales</taxon>
        <taxon>Flammeovirgaceae</taxon>
        <taxon>Sediminitomix</taxon>
    </lineage>
</organism>
<dbReference type="SUPFAM" id="SSF53335">
    <property type="entry name" value="S-adenosyl-L-methionine-dependent methyltransferases"/>
    <property type="match status" value="1"/>
</dbReference>
<comment type="caution">
    <text evidence="2">The sequence shown here is derived from an EMBL/GenBank/DDBJ whole genome shotgun (WGS) entry which is preliminary data.</text>
</comment>
<dbReference type="RefSeq" id="WP_109616643.1">
    <property type="nucleotide sequence ID" value="NZ_QGDO01000002.1"/>
</dbReference>
<keyword evidence="2" id="KW-0489">Methyltransferase</keyword>